<proteinExistence type="predicted"/>
<feature type="coiled-coil region" evidence="1">
    <location>
        <begin position="348"/>
        <end position="382"/>
    </location>
</feature>
<evidence type="ECO:0000313" key="3">
    <source>
        <dbReference type="EMBL" id="MET3583371.1"/>
    </source>
</evidence>
<evidence type="ECO:0000256" key="2">
    <source>
        <dbReference type="SAM" id="MobiDB-lite"/>
    </source>
</evidence>
<evidence type="ECO:0000256" key="1">
    <source>
        <dbReference type="SAM" id="Coils"/>
    </source>
</evidence>
<accession>A0ABV2GYK2</accession>
<feature type="coiled-coil region" evidence="1">
    <location>
        <begin position="231"/>
        <end position="292"/>
    </location>
</feature>
<comment type="caution">
    <text evidence="3">The sequence shown here is derived from an EMBL/GenBank/DDBJ whole genome shotgun (WGS) entry which is preliminary data.</text>
</comment>
<protein>
    <recommendedName>
        <fullName evidence="5">ATP-binding protein</fullName>
    </recommendedName>
</protein>
<evidence type="ECO:0008006" key="5">
    <source>
        <dbReference type="Google" id="ProtNLM"/>
    </source>
</evidence>
<dbReference type="EMBL" id="JBEPMC010000017">
    <property type="protein sequence ID" value="MET3583371.1"/>
    <property type="molecule type" value="Genomic_DNA"/>
</dbReference>
<keyword evidence="1" id="KW-0175">Coiled coil</keyword>
<organism evidence="3 4">
    <name type="scientific">Mesorhizobium robiniae</name>
    <dbReference type="NCBI Taxonomy" id="559315"/>
    <lineage>
        <taxon>Bacteria</taxon>
        <taxon>Pseudomonadati</taxon>
        <taxon>Pseudomonadota</taxon>
        <taxon>Alphaproteobacteria</taxon>
        <taxon>Hyphomicrobiales</taxon>
        <taxon>Phyllobacteriaceae</taxon>
        <taxon>Mesorhizobium</taxon>
    </lineage>
</organism>
<keyword evidence="4" id="KW-1185">Reference proteome</keyword>
<dbReference type="Proteomes" id="UP001549204">
    <property type="component" value="Unassembled WGS sequence"/>
</dbReference>
<feature type="region of interest" description="Disordered" evidence="2">
    <location>
        <begin position="438"/>
        <end position="460"/>
    </location>
</feature>
<evidence type="ECO:0000313" key="4">
    <source>
        <dbReference type="Proteomes" id="UP001549204"/>
    </source>
</evidence>
<reference evidence="3 4" key="1">
    <citation type="submission" date="2024-06" db="EMBL/GenBank/DDBJ databases">
        <title>Genomic Encyclopedia of Type Strains, Phase IV (KMG-IV): sequencing the most valuable type-strain genomes for metagenomic binning, comparative biology and taxonomic classification.</title>
        <authorList>
            <person name="Goeker M."/>
        </authorList>
    </citation>
    <scope>NUCLEOTIDE SEQUENCE [LARGE SCALE GENOMIC DNA]</scope>
    <source>
        <strain evidence="3 4">DSM 100022</strain>
    </source>
</reference>
<sequence length="460" mass="49808">MISGRQTASSIERAILGVRAEEEKLAVMARTSAEEAVRLRTEQAEDFKALAAIRLEALLSKEVAGEIDRVERQALDLVERGRQRLSSAADRRARALEAAHAAEAEHAEKAAAVDALGDRIEGLAASVEASIQQDAAWKAQQERVVRAEVVAKAGAEKAAQAESDRQSKGKPYEDDTLFMYLWRSGYGTNAYRGGALARFFDAKVARLIGYDEARPNYHMLNEIPLRLREHADRLVENIEKETAKRDALERKALEAKGIVALENELDDAEKAFDAAAARLEKAKADLTALDADGASEADQDPDYRKAIEILSERLGRQDLQTLYKEALATPTAADEQIVQKLHASGQKIARAEAEVHNIRKTAVDLARKRAELEQSLSQFHQRGYGEPMGGFTNGDVIGGVIGGILSGALRSRNLDDALNGGFRQRQPRLPGGFGGGLRLPGGGGGRPPVGGGGFRTGGRF</sequence>
<name>A0ABV2GYK2_9HYPH</name>
<gene>
    <name evidence="3" type="ORF">ABID19_006436</name>
</gene>
<dbReference type="RefSeq" id="WP_354494603.1">
    <property type="nucleotide sequence ID" value="NZ_JBEPMC010000017.1"/>
</dbReference>